<evidence type="ECO:0000256" key="1">
    <source>
        <dbReference type="SAM" id="MobiDB-lite"/>
    </source>
</evidence>
<reference evidence="2" key="2">
    <citation type="submission" date="2020-11" db="EMBL/GenBank/DDBJ databases">
        <authorList>
            <person name="McCartney M.A."/>
            <person name="Auch B."/>
            <person name="Kono T."/>
            <person name="Mallez S."/>
            <person name="Becker A."/>
            <person name="Gohl D.M."/>
            <person name="Silverstein K.A.T."/>
            <person name="Koren S."/>
            <person name="Bechman K.B."/>
            <person name="Herman A."/>
            <person name="Abrahante J.E."/>
            <person name="Garbe J."/>
        </authorList>
    </citation>
    <scope>NUCLEOTIDE SEQUENCE</scope>
    <source>
        <strain evidence="2">Duluth1</strain>
        <tissue evidence="2">Whole animal</tissue>
    </source>
</reference>
<reference evidence="2" key="1">
    <citation type="journal article" date="2019" name="bioRxiv">
        <title>The Genome of the Zebra Mussel, Dreissena polymorpha: A Resource for Invasive Species Research.</title>
        <authorList>
            <person name="McCartney M.A."/>
            <person name="Auch B."/>
            <person name="Kono T."/>
            <person name="Mallez S."/>
            <person name="Zhang Y."/>
            <person name="Obille A."/>
            <person name="Becker A."/>
            <person name="Abrahante J.E."/>
            <person name="Garbe J."/>
            <person name="Badalamenti J.P."/>
            <person name="Herman A."/>
            <person name="Mangelson H."/>
            <person name="Liachko I."/>
            <person name="Sullivan S."/>
            <person name="Sone E.D."/>
            <person name="Koren S."/>
            <person name="Silverstein K.A.T."/>
            <person name="Beckman K.B."/>
            <person name="Gohl D.M."/>
        </authorList>
    </citation>
    <scope>NUCLEOTIDE SEQUENCE</scope>
    <source>
        <strain evidence="2">Duluth1</strain>
        <tissue evidence="2">Whole animal</tissue>
    </source>
</reference>
<organism evidence="2 3">
    <name type="scientific">Dreissena polymorpha</name>
    <name type="common">Zebra mussel</name>
    <name type="synonym">Mytilus polymorpha</name>
    <dbReference type="NCBI Taxonomy" id="45954"/>
    <lineage>
        <taxon>Eukaryota</taxon>
        <taxon>Metazoa</taxon>
        <taxon>Spiralia</taxon>
        <taxon>Lophotrochozoa</taxon>
        <taxon>Mollusca</taxon>
        <taxon>Bivalvia</taxon>
        <taxon>Autobranchia</taxon>
        <taxon>Heteroconchia</taxon>
        <taxon>Euheterodonta</taxon>
        <taxon>Imparidentia</taxon>
        <taxon>Neoheterodontei</taxon>
        <taxon>Myida</taxon>
        <taxon>Dreissenoidea</taxon>
        <taxon>Dreissenidae</taxon>
        <taxon>Dreissena</taxon>
    </lineage>
</organism>
<dbReference type="Proteomes" id="UP000828390">
    <property type="component" value="Unassembled WGS sequence"/>
</dbReference>
<accession>A0A9D4DJN9</accession>
<protein>
    <submittedName>
        <fullName evidence="2">Uncharacterized protein</fullName>
    </submittedName>
</protein>
<comment type="caution">
    <text evidence="2">The sequence shown here is derived from an EMBL/GenBank/DDBJ whole genome shotgun (WGS) entry which is preliminary data.</text>
</comment>
<sequence length="103" mass="11853">MFFSPIWTIFEVIRDINKTNVLTKFHYDWAKIVASRMFSRKTAPPTGVFTSFELNLDIIGTNLTTIFHEDRTRDVASRNDGQRPILKAHLSNEKPAETDDAPQ</sequence>
<gene>
    <name evidence="2" type="ORF">DPMN_184086</name>
</gene>
<evidence type="ECO:0000313" key="3">
    <source>
        <dbReference type="Proteomes" id="UP000828390"/>
    </source>
</evidence>
<dbReference type="EMBL" id="JAIWYP010000010">
    <property type="protein sequence ID" value="KAH3749585.1"/>
    <property type="molecule type" value="Genomic_DNA"/>
</dbReference>
<dbReference type="AlphaFoldDB" id="A0A9D4DJN9"/>
<feature type="region of interest" description="Disordered" evidence="1">
    <location>
        <begin position="73"/>
        <end position="103"/>
    </location>
</feature>
<evidence type="ECO:0000313" key="2">
    <source>
        <dbReference type="EMBL" id="KAH3749585.1"/>
    </source>
</evidence>
<feature type="non-terminal residue" evidence="2">
    <location>
        <position position="103"/>
    </location>
</feature>
<keyword evidence="3" id="KW-1185">Reference proteome</keyword>
<proteinExistence type="predicted"/>
<name>A0A9D4DJN9_DREPO</name>